<reference evidence="2 3" key="1">
    <citation type="submission" date="2020-08" db="EMBL/GenBank/DDBJ databases">
        <title>Genomic Encyclopedia of Type Strains, Phase III (KMG-III): the genomes of soil and plant-associated and newly described type strains.</title>
        <authorList>
            <person name="Whitman W."/>
        </authorList>
    </citation>
    <scope>NUCLEOTIDE SEQUENCE [LARGE SCALE GENOMIC DNA]</scope>
    <source>
        <strain evidence="2 3">CECT 8571</strain>
    </source>
</reference>
<keyword evidence="3" id="KW-1185">Reference proteome</keyword>
<dbReference type="InterPro" id="IPR032608">
    <property type="entry name" value="DUF4892"/>
</dbReference>
<dbReference type="AlphaFoldDB" id="A0A839UPI0"/>
<feature type="signal peptide" evidence="1">
    <location>
        <begin position="1"/>
        <end position="27"/>
    </location>
</feature>
<accession>A0A839UPI0</accession>
<dbReference type="EMBL" id="JACHXZ010000002">
    <property type="protein sequence ID" value="MBB3168631.1"/>
    <property type="molecule type" value="Genomic_DNA"/>
</dbReference>
<gene>
    <name evidence="2" type="ORF">FHS30_001815</name>
</gene>
<sequence length="294" mass="32183">MNKLILRRLLLGCLGALGFGVALPSGAAIDWQLPADSRIVYQSEVQEQNYQLMLGVYRRINNEWRTQGAETVSGLVSRKTIELPRGADEQGFFRALITQLPSRRELFSCTGLLCGTSNAWANTHFNQRILYGLDAHQFYGVYEVEHGEHLGYVVVYVVRRGNGSVMAQLEEVTPPSGITERLVTSAKSIANAVKSQGYFSIPLQFTASEGVVISAAQLQALANFLNDEGGSFTLVGHDYRPDQDHLAAGREHAAAVLALLKARNVRVSLGVFSVGRLAPAGRRSTPVRVDLVRD</sequence>
<evidence type="ECO:0000313" key="2">
    <source>
        <dbReference type="EMBL" id="MBB3168631.1"/>
    </source>
</evidence>
<feature type="chain" id="PRO_5032908641" description="DUF4892 domain-containing protein" evidence="1">
    <location>
        <begin position="28"/>
        <end position="294"/>
    </location>
</feature>
<keyword evidence="1" id="KW-0732">Signal</keyword>
<protein>
    <recommendedName>
        <fullName evidence="4">DUF4892 domain-containing protein</fullName>
    </recommendedName>
</protein>
<evidence type="ECO:0008006" key="4">
    <source>
        <dbReference type="Google" id="ProtNLM"/>
    </source>
</evidence>
<dbReference type="RefSeq" id="WP_183910098.1">
    <property type="nucleotide sequence ID" value="NZ_JACHXZ010000002.1"/>
</dbReference>
<proteinExistence type="predicted"/>
<dbReference type="Proteomes" id="UP000559987">
    <property type="component" value="Unassembled WGS sequence"/>
</dbReference>
<dbReference type="Pfam" id="PF16234">
    <property type="entry name" value="DUF4892"/>
    <property type="match status" value="1"/>
</dbReference>
<comment type="caution">
    <text evidence="2">The sequence shown here is derived from an EMBL/GenBank/DDBJ whole genome shotgun (WGS) entry which is preliminary data.</text>
</comment>
<name>A0A839UPI0_9GAMM</name>
<organism evidence="2 3">
    <name type="scientific">Simiduia aestuariiviva</name>
    <dbReference type="NCBI Taxonomy" id="1510459"/>
    <lineage>
        <taxon>Bacteria</taxon>
        <taxon>Pseudomonadati</taxon>
        <taxon>Pseudomonadota</taxon>
        <taxon>Gammaproteobacteria</taxon>
        <taxon>Cellvibrionales</taxon>
        <taxon>Cellvibrionaceae</taxon>
        <taxon>Simiduia</taxon>
    </lineage>
</organism>
<evidence type="ECO:0000256" key="1">
    <source>
        <dbReference type="SAM" id="SignalP"/>
    </source>
</evidence>
<evidence type="ECO:0000313" key="3">
    <source>
        <dbReference type="Proteomes" id="UP000559987"/>
    </source>
</evidence>